<evidence type="ECO:0000256" key="1">
    <source>
        <dbReference type="ARBA" id="ARBA00004771"/>
    </source>
</evidence>
<dbReference type="NCBIfam" id="TIGR02946">
    <property type="entry name" value="acyl_WS_DGAT"/>
    <property type="match status" value="1"/>
</dbReference>
<dbReference type="InterPro" id="IPR004255">
    <property type="entry name" value="O-acyltransferase_WSD1_N"/>
</dbReference>
<feature type="compositionally biased region" description="Low complexity" evidence="11">
    <location>
        <begin position="517"/>
        <end position="534"/>
    </location>
</feature>
<comment type="pathway">
    <text evidence="2">Lipid metabolism.</text>
</comment>
<feature type="domain" description="O-acyltransferase WSD1-like N-terminal" evidence="12">
    <location>
        <begin position="4"/>
        <end position="277"/>
    </location>
</feature>
<dbReference type="GO" id="GO:0004144">
    <property type="term" value="F:diacylglycerol O-acyltransferase activity"/>
    <property type="evidence" value="ECO:0007669"/>
    <property type="project" value="UniProtKB-EC"/>
</dbReference>
<evidence type="ECO:0000256" key="10">
    <source>
        <dbReference type="ARBA" id="ARBA00048109"/>
    </source>
</evidence>
<dbReference type="EC" id="2.3.1.20" evidence="4"/>
<organism evidence="14 15">
    <name type="scientific">Parahalioglobus pacificus</name>
    <dbReference type="NCBI Taxonomy" id="930806"/>
    <lineage>
        <taxon>Bacteria</taxon>
        <taxon>Pseudomonadati</taxon>
        <taxon>Pseudomonadota</taxon>
        <taxon>Gammaproteobacteria</taxon>
        <taxon>Cellvibrionales</taxon>
        <taxon>Halieaceae</taxon>
        <taxon>Parahalioglobus</taxon>
    </lineage>
</organism>
<evidence type="ECO:0000256" key="4">
    <source>
        <dbReference type="ARBA" id="ARBA00013244"/>
    </source>
</evidence>
<dbReference type="GO" id="GO:0005886">
    <property type="term" value="C:plasma membrane"/>
    <property type="evidence" value="ECO:0007669"/>
    <property type="project" value="TreeGrafter"/>
</dbReference>
<reference evidence="14" key="1">
    <citation type="journal article" date="2014" name="Int. J. Syst. Evol. Microbiol.">
        <title>Complete genome sequence of Corynebacterium casei LMG S-19264T (=DSM 44701T), isolated from a smear-ripened cheese.</title>
        <authorList>
            <consortium name="US DOE Joint Genome Institute (JGI-PGF)"/>
            <person name="Walter F."/>
            <person name="Albersmeier A."/>
            <person name="Kalinowski J."/>
            <person name="Ruckert C."/>
        </authorList>
    </citation>
    <scope>NUCLEOTIDE SEQUENCE</scope>
    <source>
        <strain evidence="14">KCTC 23430</strain>
    </source>
</reference>
<dbReference type="InterPro" id="IPR014292">
    <property type="entry name" value="Acyl_transf_WS/DGAT"/>
</dbReference>
<feature type="compositionally biased region" description="Basic residues" evidence="11">
    <location>
        <begin position="479"/>
        <end position="516"/>
    </location>
</feature>
<dbReference type="GO" id="GO:0019432">
    <property type="term" value="P:triglyceride biosynthetic process"/>
    <property type="evidence" value="ECO:0007669"/>
    <property type="project" value="TreeGrafter"/>
</dbReference>
<keyword evidence="6" id="KW-0808">Transferase</keyword>
<dbReference type="InterPro" id="IPR009721">
    <property type="entry name" value="O-acyltransferase_WSD1_C"/>
</dbReference>
<evidence type="ECO:0000256" key="5">
    <source>
        <dbReference type="ARBA" id="ARBA00022516"/>
    </source>
</evidence>
<evidence type="ECO:0000256" key="2">
    <source>
        <dbReference type="ARBA" id="ARBA00005189"/>
    </source>
</evidence>
<feature type="region of interest" description="Disordered" evidence="11">
    <location>
        <begin position="472"/>
        <end position="568"/>
    </location>
</feature>
<keyword evidence="9" id="KW-0012">Acyltransferase</keyword>
<dbReference type="GO" id="GO:0006071">
    <property type="term" value="P:glycerol metabolic process"/>
    <property type="evidence" value="ECO:0007669"/>
    <property type="project" value="UniProtKB-KW"/>
</dbReference>
<comment type="catalytic activity">
    <reaction evidence="10">
        <text>an acyl-CoA + a 1,2-diacyl-sn-glycerol = a triacyl-sn-glycerol + CoA</text>
        <dbReference type="Rhea" id="RHEA:10868"/>
        <dbReference type="ChEBI" id="CHEBI:17815"/>
        <dbReference type="ChEBI" id="CHEBI:57287"/>
        <dbReference type="ChEBI" id="CHEBI:58342"/>
        <dbReference type="ChEBI" id="CHEBI:64615"/>
        <dbReference type="EC" id="2.3.1.20"/>
    </reaction>
</comment>
<dbReference type="GO" id="GO:0001666">
    <property type="term" value="P:response to hypoxia"/>
    <property type="evidence" value="ECO:0007669"/>
    <property type="project" value="TreeGrafter"/>
</dbReference>
<dbReference type="AlphaFoldDB" id="A0A919CH71"/>
<dbReference type="PANTHER" id="PTHR31650">
    <property type="entry name" value="O-ACYLTRANSFERASE (WSD1-LIKE) FAMILY PROTEIN"/>
    <property type="match status" value="1"/>
</dbReference>
<evidence type="ECO:0000256" key="6">
    <source>
        <dbReference type="ARBA" id="ARBA00022679"/>
    </source>
</evidence>
<dbReference type="GO" id="GO:0051701">
    <property type="term" value="P:biological process involved in interaction with host"/>
    <property type="evidence" value="ECO:0007669"/>
    <property type="project" value="TreeGrafter"/>
</dbReference>
<comment type="caution">
    <text evidence="14">The sequence shown here is derived from an EMBL/GenBank/DDBJ whole genome shotgun (WGS) entry which is preliminary data.</text>
</comment>
<evidence type="ECO:0000313" key="14">
    <source>
        <dbReference type="EMBL" id="GHD25253.1"/>
    </source>
</evidence>
<reference evidence="14" key="2">
    <citation type="submission" date="2020-09" db="EMBL/GenBank/DDBJ databases">
        <authorList>
            <person name="Sun Q."/>
            <person name="Kim S."/>
        </authorList>
    </citation>
    <scope>NUCLEOTIDE SEQUENCE</scope>
    <source>
        <strain evidence="14">KCTC 23430</strain>
    </source>
</reference>
<evidence type="ECO:0000256" key="9">
    <source>
        <dbReference type="ARBA" id="ARBA00023315"/>
    </source>
</evidence>
<gene>
    <name evidence="14" type="ORF">GCM10007053_00770</name>
</gene>
<proteinExistence type="inferred from homology"/>
<dbReference type="PANTHER" id="PTHR31650:SF1">
    <property type="entry name" value="WAX ESTER SYNTHASE_DIACYLGLYCEROL ACYLTRANSFERASE 4-RELATED"/>
    <property type="match status" value="1"/>
</dbReference>
<evidence type="ECO:0000313" key="15">
    <source>
        <dbReference type="Proteomes" id="UP000644693"/>
    </source>
</evidence>
<name>A0A919CH71_9GAMM</name>
<comment type="pathway">
    <text evidence="1">Glycerolipid metabolism; triacylglycerol biosynthesis.</text>
</comment>
<comment type="similarity">
    <text evidence="3">Belongs to the long-chain O-acyltransferase family.</text>
</comment>
<evidence type="ECO:0000256" key="3">
    <source>
        <dbReference type="ARBA" id="ARBA00009587"/>
    </source>
</evidence>
<sequence>MKKLSMVDKGFLIGESREQPMHVGGLNLYTLPEGADEQSFLEGLAQNMRDAEALLPPFGDRLKTGRLGTLGNIYWEPDPSMDMDYHIRHSALPKPGRYRELFNLVSRLHGTLLERSRPLWEMHLIEGLQNRQFAVYTKTHHAAIDGARSIHVSRNMLSPDPNHVRTDSPLSLASWEAYKANLREGKKQPYSESELRTVNDIIKSSFGSGVNAINALRELGRAWTDSSSELAVPHLHVPRSPINGKIDGARRFVAQSWSFDRIKRVAAAFDGTFNDAVLAMCSGAMRKYMMLHSELPADSLKAMVPVSLRQESDLDAGNAIAAISADLATDIGDPAARIAAIQASVRAGKDYFRGMSNAEIELYSLAMAFPTLVLLPLGLISRLPPYNLAISNVPGIRQPMYWNGARLDGTYPLSIVTDGMALNITLVTYDKNVDFGIIACRRSMPAMQRLIDYMEDSLQELEDAAGFAVKTPKSGAKPKVVKKKATARKPVAKAKPAPKAKLKPKTKANAKTKRKAATGTATKKTAASKAASSKPKTKPKTKRASVKKAARAKVNRAKPKAVKPKNAN</sequence>
<feature type="compositionally biased region" description="Basic residues" evidence="11">
    <location>
        <begin position="535"/>
        <end position="568"/>
    </location>
</feature>
<dbReference type="RefSeq" id="WP_189474139.1">
    <property type="nucleotide sequence ID" value="NZ_BMYM01000001.1"/>
</dbReference>
<dbReference type="InterPro" id="IPR045034">
    <property type="entry name" value="O-acyltransferase_WSD1-like"/>
</dbReference>
<keyword evidence="5" id="KW-0444">Lipid biosynthesis</keyword>
<keyword evidence="7" id="KW-0319">Glycerol metabolism</keyword>
<protein>
    <recommendedName>
        <fullName evidence="4">diacylglycerol O-acyltransferase</fullName>
        <ecNumber evidence="4">2.3.1.20</ecNumber>
    </recommendedName>
</protein>
<evidence type="ECO:0000256" key="8">
    <source>
        <dbReference type="ARBA" id="ARBA00023098"/>
    </source>
</evidence>
<evidence type="ECO:0000259" key="13">
    <source>
        <dbReference type="Pfam" id="PF06974"/>
    </source>
</evidence>
<accession>A0A919CH71</accession>
<dbReference type="Pfam" id="PF06974">
    <property type="entry name" value="WS_DGAT_C"/>
    <property type="match status" value="1"/>
</dbReference>
<evidence type="ECO:0000259" key="12">
    <source>
        <dbReference type="Pfam" id="PF03007"/>
    </source>
</evidence>
<evidence type="ECO:0000256" key="11">
    <source>
        <dbReference type="SAM" id="MobiDB-lite"/>
    </source>
</evidence>
<keyword evidence="8" id="KW-0443">Lipid metabolism</keyword>
<keyword evidence="15" id="KW-1185">Reference proteome</keyword>
<dbReference type="GO" id="GO:0071731">
    <property type="term" value="P:response to nitric oxide"/>
    <property type="evidence" value="ECO:0007669"/>
    <property type="project" value="TreeGrafter"/>
</dbReference>
<dbReference type="Pfam" id="PF03007">
    <property type="entry name" value="WS_DGAT_cat"/>
    <property type="match status" value="1"/>
</dbReference>
<dbReference type="Proteomes" id="UP000644693">
    <property type="component" value="Unassembled WGS sequence"/>
</dbReference>
<evidence type="ECO:0000256" key="7">
    <source>
        <dbReference type="ARBA" id="ARBA00022798"/>
    </source>
</evidence>
<feature type="domain" description="O-acyltransferase WSD1 C-terminal" evidence="13">
    <location>
        <begin position="317"/>
        <end position="461"/>
    </location>
</feature>
<dbReference type="EMBL" id="BMYM01000001">
    <property type="protein sequence ID" value="GHD25253.1"/>
    <property type="molecule type" value="Genomic_DNA"/>
</dbReference>